<dbReference type="EMBL" id="JANPWB010000006">
    <property type="protein sequence ID" value="KAJ1175745.1"/>
    <property type="molecule type" value="Genomic_DNA"/>
</dbReference>
<accession>A0AAV7TH45</accession>
<name>A0AAV7TH45_PLEWA</name>
<protein>
    <submittedName>
        <fullName evidence="1">Uncharacterized protein</fullName>
    </submittedName>
</protein>
<dbReference type="Proteomes" id="UP001066276">
    <property type="component" value="Chromosome 3_2"/>
</dbReference>
<dbReference type="AlphaFoldDB" id="A0AAV7TH45"/>
<proteinExistence type="predicted"/>
<organism evidence="1 2">
    <name type="scientific">Pleurodeles waltl</name>
    <name type="common">Iberian ribbed newt</name>
    <dbReference type="NCBI Taxonomy" id="8319"/>
    <lineage>
        <taxon>Eukaryota</taxon>
        <taxon>Metazoa</taxon>
        <taxon>Chordata</taxon>
        <taxon>Craniata</taxon>
        <taxon>Vertebrata</taxon>
        <taxon>Euteleostomi</taxon>
        <taxon>Amphibia</taxon>
        <taxon>Batrachia</taxon>
        <taxon>Caudata</taxon>
        <taxon>Salamandroidea</taxon>
        <taxon>Salamandridae</taxon>
        <taxon>Pleurodelinae</taxon>
        <taxon>Pleurodeles</taxon>
    </lineage>
</organism>
<evidence type="ECO:0000313" key="2">
    <source>
        <dbReference type="Proteomes" id="UP001066276"/>
    </source>
</evidence>
<evidence type="ECO:0000313" key="1">
    <source>
        <dbReference type="EMBL" id="KAJ1175745.1"/>
    </source>
</evidence>
<comment type="caution">
    <text evidence="1">The sequence shown here is derived from an EMBL/GenBank/DDBJ whole genome shotgun (WGS) entry which is preliminary data.</text>
</comment>
<sequence>METQGTDKTATARRSGWLVVVFQAGIGHQFPPGPDNDESIHGPHLVSDGKTGVTGPSLGSVPLQLDLGSIRKVKHNSQEAVELKVDEVRIDLSLIRQDLRGVTGRVAEAEKSISTQKMSWQSSSTRLELYTVSTIYADLLPSAPMVNLVPGSLGLATDRSRI</sequence>
<gene>
    <name evidence="1" type="ORF">NDU88_001032</name>
</gene>
<reference evidence="1" key="1">
    <citation type="journal article" date="2022" name="bioRxiv">
        <title>Sequencing and chromosome-scale assembly of the giantPleurodeles waltlgenome.</title>
        <authorList>
            <person name="Brown T."/>
            <person name="Elewa A."/>
            <person name="Iarovenko S."/>
            <person name="Subramanian E."/>
            <person name="Araus A.J."/>
            <person name="Petzold A."/>
            <person name="Susuki M."/>
            <person name="Suzuki K.-i.T."/>
            <person name="Hayashi T."/>
            <person name="Toyoda A."/>
            <person name="Oliveira C."/>
            <person name="Osipova E."/>
            <person name="Leigh N.D."/>
            <person name="Simon A."/>
            <person name="Yun M.H."/>
        </authorList>
    </citation>
    <scope>NUCLEOTIDE SEQUENCE</scope>
    <source>
        <strain evidence="1">20211129_DDA</strain>
        <tissue evidence="1">Liver</tissue>
    </source>
</reference>
<keyword evidence="2" id="KW-1185">Reference proteome</keyword>